<protein>
    <submittedName>
        <fullName evidence="1">Uncharacterized protein</fullName>
    </submittedName>
</protein>
<comment type="caution">
    <text evidence="1">The sequence shown here is derived from an EMBL/GenBank/DDBJ whole genome shotgun (WGS) entry which is preliminary data.</text>
</comment>
<evidence type="ECO:0000313" key="1">
    <source>
        <dbReference type="EMBL" id="KAJ7990465.1"/>
    </source>
</evidence>
<sequence>MPMTPSAQVDSQTSDGKPSFNLDDSPMPEEWKIRIRDKLNSIPGIFALDELSFGHTTAVKHTIRLQDETPFKESSRPIHPSDREAVRQHLRELLDASVIRESESPFASPVVVVKKKNGKIRLCIDYRKLNSRTIKDAYALPNIEETFSALSGARWFSVMDLKSGYYQVEMVEEDKHKTAFTCPLGFYEFNRMPQGVTNAPSTFQRLMEKCVGDLHLSEVLVFLDDVIVFSQTLEEHEARLLKVLHRLKSYGLKLSPEKCQFFRSSVKYLGHIVDAQGVHTDPDKVSALRDWPRPGNREELKRFLGFSGYYRRFVEGYSKIAKPLNALTAGYYPPKKRGRVYKTLRPNTGISPRAPFGSEWTPECESSFRTLIEKLTSAPVLAFANPKLPYVLHTDACCEGLGAALYQDQDGKLRVVAYASRGLSKSEKNYPTHKLEFLALKWAICEKFCDYLYGTDFSVLTDNNPLTYVLSSAKLDAAGHRWLAALSTFRFNIKYRAGRANGDADGLSRRPQAAPQEDYEYLQEKERINSMTKRLIEGEIPSDAVSAVCQRHSVTMRLPVLAESLVVDASSLPDLFIDTGQNTVPGMTKENWHEAQIKDPSIGKVVTLVKKRQKPHFKSVKAESPEVKLLLREWNKLELIDDVLYRKCFDRGNKIHQLVLPEEFRERALKGFHDEVGHLGPERVLNLARARCYWPKMKESVEKKCHTCERCFRRKTPPQRAAPMVNIRTTYPLELVCMDYLSLEPDNRDTRNILVITDHFTRFAVAVPTKDQNCR</sequence>
<evidence type="ECO:0000313" key="2">
    <source>
        <dbReference type="Proteomes" id="UP001157502"/>
    </source>
</evidence>
<accession>A0ACC2FGS2</accession>
<name>A0ACC2FGS2_DALPE</name>
<gene>
    <name evidence="1" type="ORF">DPEC_G00300590</name>
</gene>
<proteinExistence type="predicted"/>
<organism evidence="1 2">
    <name type="scientific">Dallia pectoralis</name>
    <name type="common">Alaska blackfish</name>
    <dbReference type="NCBI Taxonomy" id="75939"/>
    <lineage>
        <taxon>Eukaryota</taxon>
        <taxon>Metazoa</taxon>
        <taxon>Chordata</taxon>
        <taxon>Craniata</taxon>
        <taxon>Vertebrata</taxon>
        <taxon>Euteleostomi</taxon>
        <taxon>Actinopterygii</taxon>
        <taxon>Neopterygii</taxon>
        <taxon>Teleostei</taxon>
        <taxon>Protacanthopterygii</taxon>
        <taxon>Esociformes</taxon>
        <taxon>Umbridae</taxon>
        <taxon>Dallia</taxon>
    </lineage>
</organism>
<keyword evidence="2" id="KW-1185">Reference proteome</keyword>
<dbReference type="Proteomes" id="UP001157502">
    <property type="component" value="Chromosome 28"/>
</dbReference>
<reference evidence="1" key="1">
    <citation type="submission" date="2021-05" db="EMBL/GenBank/DDBJ databases">
        <authorList>
            <person name="Pan Q."/>
            <person name="Jouanno E."/>
            <person name="Zahm M."/>
            <person name="Klopp C."/>
            <person name="Cabau C."/>
            <person name="Louis A."/>
            <person name="Berthelot C."/>
            <person name="Parey E."/>
            <person name="Roest Crollius H."/>
            <person name="Montfort J."/>
            <person name="Robinson-Rechavi M."/>
            <person name="Bouchez O."/>
            <person name="Lampietro C."/>
            <person name="Lopez Roques C."/>
            <person name="Donnadieu C."/>
            <person name="Postlethwait J."/>
            <person name="Bobe J."/>
            <person name="Dillon D."/>
            <person name="Chandos A."/>
            <person name="von Hippel F."/>
            <person name="Guiguen Y."/>
        </authorList>
    </citation>
    <scope>NUCLEOTIDE SEQUENCE</scope>
    <source>
        <strain evidence="1">YG-Jan2019</strain>
    </source>
</reference>
<dbReference type="EMBL" id="CM055755">
    <property type="protein sequence ID" value="KAJ7990465.1"/>
    <property type="molecule type" value="Genomic_DNA"/>
</dbReference>